<comment type="caution">
    <text evidence="1">The sequence shown here is derived from an EMBL/GenBank/DDBJ whole genome shotgun (WGS) entry which is preliminary data.</text>
</comment>
<evidence type="ECO:0000313" key="1">
    <source>
        <dbReference type="EMBL" id="RMP14932.1"/>
    </source>
</evidence>
<accession>A0A3M4B6Z5</accession>
<sequence>MIHLRNYWFRALSRESGVCEGRRSAILAKLSRPEVVRMPMPLQRLDSLSEIAPQAWDSLVPQAQPFVRHAFLSALEDSASLGPQSGWQPEHLLHWEGDRLVAALPSYRKWHSYGEYVFDHGWADACERAGIEYYPKLLTAVPFSPVGGPRLLAVRAEDGFELLKSLPGYLEIEGLSSAHINFTDDLADEALAQQPGWLQRLGCQFHWQNRGYRDFQDFLDALSSRKRKQMRKEREQVAGQGIDFEWLQGHELSEAQWDFVYACYANTYAVRRQSPYLTRAFFSLLAERMPESIRVVLAKQGTRPVAMAFSLIGGDSFYGRYWGCLAEFDRLHFETCFYQGMDYAIAHGLQRFDAGAQGEHKLIRGFEPVITRSWHYLRHPGLKNAVEDFLERERVGIVAYAEEARAALPYRQV</sequence>
<dbReference type="PANTHER" id="PTHR47017:SF1">
    <property type="entry name" value="ACYL-COA"/>
    <property type="match status" value="1"/>
</dbReference>
<reference evidence="1 2" key="1">
    <citation type="submission" date="2018-08" db="EMBL/GenBank/DDBJ databases">
        <title>Recombination of ecologically and evolutionarily significant loci maintains genetic cohesion in the Pseudomonas syringae species complex.</title>
        <authorList>
            <person name="Dillon M."/>
            <person name="Thakur S."/>
            <person name="Almeida R.N.D."/>
            <person name="Weir B.S."/>
            <person name="Guttman D.S."/>
        </authorList>
    </citation>
    <scope>NUCLEOTIDE SEQUENCE [LARGE SCALE GENOMIC DNA]</scope>
    <source>
        <strain evidence="1 2">ICMP 3555</strain>
    </source>
</reference>
<dbReference type="Proteomes" id="UP000276587">
    <property type="component" value="Unassembled WGS sequence"/>
</dbReference>
<dbReference type="AlphaFoldDB" id="A0A3M4B6Z5"/>
<evidence type="ECO:0008006" key="3">
    <source>
        <dbReference type="Google" id="ProtNLM"/>
    </source>
</evidence>
<dbReference type="Pfam" id="PF04339">
    <property type="entry name" value="FemAB_like"/>
    <property type="match status" value="1"/>
</dbReference>
<dbReference type="EMBL" id="RBQF01000019">
    <property type="protein sequence ID" value="RMP14932.1"/>
    <property type="molecule type" value="Genomic_DNA"/>
</dbReference>
<dbReference type="InterPro" id="IPR007434">
    <property type="entry name" value="FemAB-like"/>
</dbReference>
<dbReference type="PANTHER" id="PTHR47017">
    <property type="entry name" value="ACYL-COA"/>
    <property type="match status" value="1"/>
</dbReference>
<name>A0A3M4B6Z5_PSEMA</name>
<dbReference type="InterPro" id="IPR016181">
    <property type="entry name" value="Acyl_CoA_acyltransferase"/>
</dbReference>
<organism evidence="1 2">
    <name type="scientific">Pseudomonas marginalis pv. marginalis</name>
    <dbReference type="NCBI Taxonomy" id="97473"/>
    <lineage>
        <taxon>Bacteria</taxon>
        <taxon>Pseudomonadati</taxon>
        <taxon>Pseudomonadota</taxon>
        <taxon>Gammaproteobacteria</taxon>
        <taxon>Pseudomonadales</taxon>
        <taxon>Pseudomonadaceae</taxon>
        <taxon>Pseudomonas</taxon>
    </lineage>
</organism>
<protein>
    <recommendedName>
        <fullName evidence="3">BioF2-like acetyltransferase domain-containing protein</fullName>
    </recommendedName>
</protein>
<gene>
    <name evidence="1" type="ORF">ALQ29_05015</name>
</gene>
<dbReference type="SUPFAM" id="SSF55729">
    <property type="entry name" value="Acyl-CoA N-acyltransferases (Nat)"/>
    <property type="match status" value="1"/>
</dbReference>
<proteinExistence type="predicted"/>
<keyword evidence="2" id="KW-1185">Reference proteome</keyword>
<dbReference type="Gene3D" id="3.40.630.30">
    <property type="match status" value="1"/>
</dbReference>
<evidence type="ECO:0000313" key="2">
    <source>
        <dbReference type="Proteomes" id="UP000276587"/>
    </source>
</evidence>